<dbReference type="InterPro" id="IPR005119">
    <property type="entry name" value="LysR_subst-bd"/>
</dbReference>
<evidence type="ECO:0000256" key="3">
    <source>
        <dbReference type="ARBA" id="ARBA00023125"/>
    </source>
</evidence>
<evidence type="ECO:0000256" key="4">
    <source>
        <dbReference type="ARBA" id="ARBA00023163"/>
    </source>
</evidence>
<dbReference type="FunCoup" id="A0A5Q0BFD8">
    <property type="interactions" value="119"/>
</dbReference>
<dbReference type="CDD" id="cd08413">
    <property type="entry name" value="PBP2_CysB_like"/>
    <property type="match status" value="1"/>
</dbReference>
<keyword evidence="3" id="KW-0238">DNA-binding</keyword>
<sequence>MKLQQLRYIWEIVQHDLNVSATADSLFTSQPGISKQVRLLEDELGVLVFSRNGKHFTEITPAGQQIVAIAGDILAKARDIKHVAQDHKNSRMGSLGIATTHTQARYALPATITEFIKAYPAIKLHIHQGTPSQIHEMALKGVVDMTIATETIQEESDTLLMLPCYRWNRCVLVPRDHPLTTVSSVTLENLADYPLITYTFGFTGRSQLDKAFEKKHIHPQIALTAVDADVIKTYVKLGLGIGIVAKMAFDPDVDTELTALDVGHLFESSITKVCLKRDMYIRGFMFDFIKLFAPHLTRSLIEQAVMLRDRKEIGSLFKQIELPEH</sequence>
<dbReference type="EMBL" id="CP044205">
    <property type="protein sequence ID" value="QFY42239.1"/>
    <property type="molecule type" value="Genomic_DNA"/>
</dbReference>
<dbReference type="FunFam" id="1.10.10.10:FF:000021">
    <property type="entry name" value="HTH-type transcriptional regulator CysB"/>
    <property type="match status" value="1"/>
</dbReference>
<dbReference type="Pfam" id="PF00126">
    <property type="entry name" value="HTH_1"/>
    <property type="match status" value="1"/>
</dbReference>
<dbReference type="GO" id="GO:0003700">
    <property type="term" value="F:DNA-binding transcription factor activity"/>
    <property type="evidence" value="ECO:0007669"/>
    <property type="project" value="InterPro"/>
</dbReference>
<evidence type="ECO:0000259" key="5">
    <source>
        <dbReference type="PROSITE" id="PS50931"/>
    </source>
</evidence>
<accession>A0A5Q0BFD8</accession>
<keyword evidence="7" id="KW-1185">Reference proteome</keyword>
<dbReference type="Gene3D" id="3.40.190.10">
    <property type="entry name" value="Periplasmic binding protein-like II"/>
    <property type="match status" value="2"/>
</dbReference>
<dbReference type="NCBIfam" id="NF009326">
    <property type="entry name" value="PRK12681.1"/>
    <property type="match status" value="1"/>
</dbReference>
<dbReference type="SUPFAM" id="SSF53850">
    <property type="entry name" value="Periplasmic binding protein-like II"/>
    <property type="match status" value="1"/>
</dbReference>
<reference evidence="6 7" key="1">
    <citation type="submission" date="2019-09" db="EMBL/GenBank/DDBJ databases">
        <title>Ecophysiology of the spiral-shaped methanotroph Methylospira mobilis as revealed by the complete genome sequence.</title>
        <authorList>
            <person name="Oshkin I.Y."/>
            <person name="Dedysh S.N."/>
            <person name="Miroshnikov K."/>
            <person name="Danilova O.V."/>
            <person name="Hakobyan A."/>
            <person name="Liesack W."/>
        </authorList>
    </citation>
    <scope>NUCLEOTIDE SEQUENCE [LARGE SCALE GENOMIC DNA]</scope>
    <source>
        <strain evidence="6 7">Shm1</strain>
    </source>
</reference>
<dbReference type="InterPro" id="IPR037423">
    <property type="entry name" value="CysB_PBP2"/>
</dbReference>
<dbReference type="OrthoDB" id="5297026at2"/>
<dbReference type="PANTHER" id="PTHR30126:SF6">
    <property type="entry name" value="HTH-TYPE TRANSCRIPTIONAL REGULATOR CYSB-RELATED"/>
    <property type="match status" value="1"/>
</dbReference>
<dbReference type="GO" id="GO:0019344">
    <property type="term" value="P:cysteine biosynthetic process"/>
    <property type="evidence" value="ECO:0007669"/>
    <property type="project" value="TreeGrafter"/>
</dbReference>
<evidence type="ECO:0000256" key="2">
    <source>
        <dbReference type="ARBA" id="ARBA00023015"/>
    </source>
</evidence>
<dbReference type="AlphaFoldDB" id="A0A5Q0BFD8"/>
<dbReference type="NCBIfam" id="NF009327">
    <property type="entry name" value="PRK12684.1"/>
    <property type="match status" value="1"/>
</dbReference>
<name>A0A5Q0BFD8_9GAMM</name>
<dbReference type="InParanoid" id="A0A5Q0BFD8"/>
<keyword evidence="2" id="KW-0805">Transcription regulation</keyword>
<dbReference type="PROSITE" id="PS50931">
    <property type="entry name" value="HTH_LYSR"/>
    <property type="match status" value="1"/>
</dbReference>
<organism evidence="6 7">
    <name type="scientific">Candidatus Methylospira mobilis</name>
    <dbReference type="NCBI Taxonomy" id="1808979"/>
    <lineage>
        <taxon>Bacteria</taxon>
        <taxon>Pseudomonadati</taxon>
        <taxon>Pseudomonadota</taxon>
        <taxon>Gammaproteobacteria</taxon>
        <taxon>Methylococcales</taxon>
        <taxon>Methylococcaceae</taxon>
        <taxon>Candidatus Methylospira</taxon>
    </lineage>
</organism>
<dbReference type="Pfam" id="PF03466">
    <property type="entry name" value="LysR_substrate"/>
    <property type="match status" value="1"/>
</dbReference>
<dbReference type="SUPFAM" id="SSF46785">
    <property type="entry name" value="Winged helix' DNA-binding domain"/>
    <property type="match status" value="1"/>
</dbReference>
<protein>
    <submittedName>
        <fullName evidence="6">HTH-type transcriptional regulator CysB</fullName>
    </submittedName>
</protein>
<dbReference type="RefSeq" id="WP_153248220.1">
    <property type="nucleotide sequence ID" value="NZ_CP044205.1"/>
</dbReference>
<evidence type="ECO:0000313" key="6">
    <source>
        <dbReference type="EMBL" id="QFY42239.1"/>
    </source>
</evidence>
<dbReference type="KEGG" id="mmob:F6R98_06040"/>
<dbReference type="Proteomes" id="UP000325755">
    <property type="component" value="Chromosome"/>
</dbReference>
<feature type="domain" description="HTH lysR-type" evidence="5">
    <location>
        <begin position="1"/>
        <end position="57"/>
    </location>
</feature>
<keyword evidence="4" id="KW-0804">Transcription</keyword>
<comment type="similarity">
    <text evidence="1">Belongs to the LysR transcriptional regulatory family.</text>
</comment>
<dbReference type="PRINTS" id="PR00039">
    <property type="entry name" value="HTHLYSR"/>
</dbReference>
<dbReference type="Gene3D" id="1.10.10.10">
    <property type="entry name" value="Winged helix-like DNA-binding domain superfamily/Winged helix DNA-binding domain"/>
    <property type="match status" value="1"/>
</dbReference>
<dbReference type="InterPro" id="IPR036390">
    <property type="entry name" value="WH_DNA-bd_sf"/>
</dbReference>
<evidence type="ECO:0000256" key="1">
    <source>
        <dbReference type="ARBA" id="ARBA00009437"/>
    </source>
</evidence>
<proteinExistence type="inferred from homology"/>
<dbReference type="GO" id="GO:0000976">
    <property type="term" value="F:transcription cis-regulatory region binding"/>
    <property type="evidence" value="ECO:0007669"/>
    <property type="project" value="TreeGrafter"/>
</dbReference>
<gene>
    <name evidence="6" type="primary">cysB</name>
    <name evidence="6" type="ORF">F6R98_06040</name>
</gene>
<dbReference type="PANTHER" id="PTHR30126">
    <property type="entry name" value="HTH-TYPE TRANSCRIPTIONAL REGULATOR"/>
    <property type="match status" value="1"/>
</dbReference>
<dbReference type="InterPro" id="IPR000847">
    <property type="entry name" value="LysR_HTH_N"/>
</dbReference>
<dbReference type="InterPro" id="IPR036388">
    <property type="entry name" value="WH-like_DNA-bd_sf"/>
</dbReference>
<evidence type="ECO:0000313" key="7">
    <source>
        <dbReference type="Proteomes" id="UP000325755"/>
    </source>
</evidence>